<dbReference type="Proteomes" id="UP000257109">
    <property type="component" value="Unassembled WGS sequence"/>
</dbReference>
<organism evidence="3 4">
    <name type="scientific">Mucuna pruriens</name>
    <name type="common">Velvet bean</name>
    <name type="synonym">Dolichos pruriens</name>
    <dbReference type="NCBI Taxonomy" id="157652"/>
    <lineage>
        <taxon>Eukaryota</taxon>
        <taxon>Viridiplantae</taxon>
        <taxon>Streptophyta</taxon>
        <taxon>Embryophyta</taxon>
        <taxon>Tracheophyta</taxon>
        <taxon>Spermatophyta</taxon>
        <taxon>Magnoliopsida</taxon>
        <taxon>eudicotyledons</taxon>
        <taxon>Gunneridae</taxon>
        <taxon>Pentapetalae</taxon>
        <taxon>rosids</taxon>
        <taxon>fabids</taxon>
        <taxon>Fabales</taxon>
        <taxon>Fabaceae</taxon>
        <taxon>Papilionoideae</taxon>
        <taxon>50 kb inversion clade</taxon>
        <taxon>NPAAA clade</taxon>
        <taxon>indigoferoid/millettioid clade</taxon>
        <taxon>Phaseoleae</taxon>
        <taxon>Mucuna</taxon>
    </lineage>
</organism>
<evidence type="ECO:0000313" key="3">
    <source>
        <dbReference type="EMBL" id="RDX80236.1"/>
    </source>
</evidence>
<evidence type="ECO:0000256" key="1">
    <source>
        <dbReference type="SAM" id="MobiDB-lite"/>
    </source>
</evidence>
<dbReference type="InterPro" id="IPR057670">
    <property type="entry name" value="SH3_retrovirus"/>
</dbReference>
<feature type="non-terminal residue" evidence="3">
    <location>
        <position position="1"/>
    </location>
</feature>
<comment type="caution">
    <text evidence="3">The sequence shown here is derived from an EMBL/GenBank/DDBJ whole genome shotgun (WGS) entry which is preliminary data.</text>
</comment>
<reference evidence="3" key="1">
    <citation type="submission" date="2018-05" db="EMBL/GenBank/DDBJ databases">
        <title>Draft genome of Mucuna pruriens seed.</title>
        <authorList>
            <person name="Nnadi N.E."/>
            <person name="Vos R."/>
            <person name="Hasami M.H."/>
            <person name="Devisetty U.K."/>
            <person name="Aguiy J.C."/>
        </authorList>
    </citation>
    <scope>NUCLEOTIDE SEQUENCE [LARGE SCALE GENOMIC DNA]</scope>
    <source>
        <strain evidence="3">JCA_2017</strain>
    </source>
</reference>
<evidence type="ECO:0000313" key="4">
    <source>
        <dbReference type="Proteomes" id="UP000257109"/>
    </source>
</evidence>
<dbReference type="EMBL" id="QJKJ01008284">
    <property type="protein sequence ID" value="RDX80236.1"/>
    <property type="molecule type" value="Genomic_DNA"/>
</dbReference>
<dbReference type="AlphaFoldDB" id="A0A371FPK0"/>
<name>A0A371FPK0_MUCPR</name>
<feature type="region of interest" description="Disordered" evidence="1">
    <location>
        <begin position="83"/>
        <end position="106"/>
    </location>
</feature>
<proteinExistence type="predicted"/>
<accession>A0A371FPK0</accession>
<keyword evidence="4" id="KW-1185">Reference proteome</keyword>
<dbReference type="Pfam" id="PF25597">
    <property type="entry name" value="SH3_retrovirus"/>
    <property type="match status" value="1"/>
</dbReference>
<protein>
    <recommendedName>
        <fullName evidence="2">Retroviral polymerase SH3-like domain-containing protein</fullName>
    </recommendedName>
</protein>
<sequence length="106" mass="12456">MHKTNFKKRFPMNYGKVDNPTFHTFTPFDDNLGKFDPKSDKRTFLGYSTMSEAYKVYNFRTLKVEESIHLNDSLVDLNLGDLKTPSKEHNFDNEPKLDEAEIFSRN</sequence>
<evidence type="ECO:0000259" key="2">
    <source>
        <dbReference type="Pfam" id="PF25597"/>
    </source>
</evidence>
<gene>
    <name evidence="3" type="ORF">CR513_39246</name>
</gene>
<feature type="compositionally biased region" description="Basic and acidic residues" evidence="1">
    <location>
        <begin position="84"/>
        <end position="106"/>
    </location>
</feature>
<feature type="domain" description="Retroviral polymerase SH3-like" evidence="2">
    <location>
        <begin position="27"/>
        <end position="69"/>
    </location>
</feature>